<proteinExistence type="predicted"/>
<accession>A0A562PY30</accession>
<dbReference type="OrthoDB" id="1191413at2"/>
<protein>
    <submittedName>
        <fullName evidence="2">Uncharacterized protein</fullName>
    </submittedName>
</protein>
<comment type="caution">
    <text evidence="2">The sequence shown here is derived from an EMBL/GenBank/DDBJ whole genome shotgun (WGS) entry which is preliminary data.</text>
</comment>
<dbReference type="Proteomes" id="UP000321392">
    <property type="component" value="Unassembled WGS sequence"/>
</dbReference>
<dbReference type="AlphaFoldDB" id="A0A562PY30"/>
<organism evidence="2 4">
    <name type="scientific">Flavobacterium glaciei</name>
    <dbReference type="NCBI Taxonomy" id="386300"/>
    <lineage>
        <taxon>Bacteria</taxon>
        <taxon>Pseudomonadati</taxon>
        <taxon>Bacteroidota</taxon>
        <taxon>Flavobacteriia</taxon>
        <taxon>Flavobacteriales</taxon>
        <taxon>Flavobacteriaceae</taxon>
        <taxon>Flavobacterium</taxon>
    </lineage>
</organism>
<evidence type="ECO:0000313" key="2">
    <source>
        <dbReference type="EMBL" id="TWI49341.1"/>
    </source>
</evidence>
<sequence>MKETLLIISLFLIFSCSTSQKIVDKAICSQYFENKYTEILDKKYETIYNKDTITYNEIRFECVYSALYTHKVMFDKFGKWDKTIYPNNKKYPILVWEKVDLYSNGKKYNVYTNGTEEWKHIYASVMVFDENGTDLLFKESPEKENLKNYFSELIKKQNSKKKDFYKVYWTMVDPERAKSINY</sequence>
<name>A0A562PY30_9FLAO</name>
<dbReference type="Proteomes" id="UP000254518">
    <property type="component" value="Unassembled WGS sequence"/>
</dbReference>
<dbReference type="RefSeq" id="WP_114753477.1">
    <property type="nucleotide sequence ID" value="NZ_QQBA01000003.1"/>
</dbReference>
<reference evidence="2" key="3">
    <citation type="submission" date="2019-07" db="EMBL/GenBank/DDBJ databases">
        <authorList>
            <person name="Whitman W."/>
            <person name="Huntemann M."/>
            <person name="Clum A."/>
            <person name="Pillay M."/>
            <person name="Palaniappan K."/>
            <person name="Varghese N."/>
            <person name="Mikhailova N."/>
            <person name="Stamatis D."/>
            <person name="Reddy T."/>
            <person name="Daum C."/>
            <person name="Shapiro N."/>
            <person name="Ivanova N."/>
            <person name="Kyrpides N."/>
            <person name="Woyke T."/>
        </authorList>
    </citation>
    <scope>NUCLEOTIDE SEQUENCE</scope>
    <source>
        <strain evidence="2">CGMCC 1.5380</strain>
    </source>
</reference>
<evidence type="ECO:0000313" key="4">
    <source>
        <dbReference type="Proteomes" id="UP000321392"/>
    </source>
</evidence>
<keyword evidence="3" id="KW-1185">Reference proteome</keyword>
<dbReference type="EMBL" id="QQBA01000003">
    <property type="protein sequence ID" value="RDI56838.1"/>
    <property type="molecule type" value="Genomic_DNA"/>
</dbReference>
<gene>
    <name evidence="1" type="ORF">DFR66_10317</name>
    <name evidence="2" type="ORF">IQ02_00733</name>
</gene>
<evidence type="ECO:0000313" key="1">
    <source>
        <dbReference type="EMBL" id="RDI56838.1"/>
    </source>
</evidence>
<dbReference type="PROSITE" id="PS51257">
    <property type="entry name" value="PROKAR_LIPOPROTEIN"/>
    <property type="match status" value="1"/>
</dbReference>
<reference evidence="2 4" key="1">
    <citation type="journal article" date="2015" name="Stand. Genomic Sci.">
        <title>Genomic Encyclopedia of Bacterial and Archaeal Type Strains, Phase III: the genomes of soil and plant-associated and newly described type strains.</title>
        <authorList>
            <person name="Whitman W.B."/>
            <person name="Woyke T."/>
            <person name="Klenk H.P."/>
            <person name="Zhou Y."/>
            <person name="Lilburn T.G."/>
            <person name="Beck B.J."/>
            <person name="De Vos P."/>
            <person name="Vandamme P."/>
            <person name="Eisen J.A."/>
            <person name="Garrity G."/>
            <person name="Hugenholtz P."/>
            <person name="Kyrpides N.C."/>
        </authorList>
    </citation>
    <scope>NUCLEOTIDE SEQUENCE [LARGE SCALE GENOMIC DNA]</scope>
    <source>
        <strain evidence="2 4">CGMCC 1.5380</strain>
    </source>
</reference>
<evidence type="ECO:0000313" key="3">
    <source>
        <dbReference type="Proteomes" id="UP000254518"/>
    </source>
</evidence>
<dbReference type="EMBL" id="VLKX01000003">
    <property type="protein sequence ID" value="TWI49341.1"/>
    <property type="molecule type" value="Genomic_DNA"/>
</dbReference>
<reference evidence="1 3" key="2">
    <citation type="submission" date="2018-07" db="EMBL/GenBank/DDBJ databases">
        <title>Genomic Encyclopedia of Type Strains, Phase IV (KMG-IV): sequencing the most valuable type-strain genomes for metagenomic binning, comparative biology and taxonomic classification.</title>
        <authorList>
            <person name="Goeker M."/>
        </authorList>
    </citation>
    <scope>NUCLEOTIDE SEQUENCE [LARGE SCALE GENOMIC DNA]</scope>
    <source>
        <strain evidence="1 3">DSM 19728</strain>
    </source>
</reference>